<keyword evidence="2" id="KW-0489">Methyltransferase</keyword>
<dbReference type="KEGG" id="bcou:IC761_03140"/>
<evidence type="ECO:0000313" key="10">
    <source>
        <dbReference type="EMBL" id="QPF92312.1"/>
    </source>
</evidence>
<dbReference type="PROSITE" id="PS00093">
    <property type="entry name" value="N4_MTASE"/>
    <property type="match status" value="1"/>
</dbReference>
<dbReference type="InterPro" id="IPR002941">
    <property type="entry name" value="DNA_methylase_N4/N6"/>
</dbReference>
<comment type="similarity">
    <text evidence="1">Belongs to the N(4)/N(6)-methyltransferase family. N(4) subfamily.</text>
</comment>
<dbReference type="GO" id="GO:0009007">
    <property type="term" value="F:site-specific DNA-methyltransferase (adenine-specific) activity"/>
    <property type="evidence" value="ECO:0007669"/>
    <property type="project" value="UniProtKB-EC"/>
</dbReference>
<keyword evidence="3" id="KW-0808">Transferase</keyword>
<keyword evidence="4" id="KW-0949">S-adenosyl-L-methionine</keyword>
<evidence type="ECO:0000259" key="9">
    <source>
        <dbReference type="Pfam" id="PF01555"/>
    </source>
</evidence>
<keyword evidence="11" id="KW-1185">Reference proteome</keyword>
<name>A0A7S9D6V0_9BRAD</name>
<keyword evidence="5" id="KW-0680">Restriction system</keyword>
<gene>
    <name evidence="10" type="ORF">IC761_03140</name>
</gene>
<dbReference type="GO" id="GO:0015667">
    <property type="term" value="F:site-specific DNA-methyltransferase (cytosine-N4-specific) activity"/>
    <property type="evidence" value="ECO:0007669"/>
    <property type="project" value="UniProtKB-EC"/>
</dbReference>
<dbReference type="GO" id="GO:0008170">
    <property type="term" value="F:N-methyltransferase activity"/>
    <property type="evidence" value="ECO:0007669"/>
    <property type="project" value="InterPro"/>
</dbReference>
<protein>
    <recommendedName>
        <fullName evidence="9">DNA methylase N-4/N-6 domain-containing protein</fullName>
    </recommendedName>
</protein>
<evidence type="ECO:0000256" key="8">
    <source>
        <dbReference type="ARBA" id="ARBA00049120"/>
    </source>
</evidence>
<evidence type="ECO:0000256" key="4">
    <source>
        <dbReference type="ARBA" id="ARBA00022691"/>
    </source>
</evidence>
<evidence type="ECO:0000256" key="6">
    <source>
        <dbReference type="ARBA" id="ARBA00023125"/>
    </source>
</evidence>
<accession>A0A7S9D6V0</accession>
<sequence length="385" mass="43983">MAPLDLTRLERIDWNFPRATTLRGSVQSIHWFPGNFIGQIPSALIQVLSNPGDLVLDPFAGSATTAIEALKLKRKVIASDRLSAFRLIANAKLALLTNGLNNDFLTRLRNKLVFEQQCRTSTIGCRGEGGNPDLSNWYSDDTLSQLKFLWKEVENAPPKEGLVLRAIFSDILFQCASTPGSKTRTGKKRRHHWGWVADNVHPRTLVNHNVIELFRERVEALPRQSSFEQFNLHHALVVQQDARSLAITNNAVDLIVTSPPYIGMIDYTHANRLLYLWMNWPLVDERKDEIGARYRRSRRNLLAEYTKDMETCRDEMYRVLRKQGLCAIVLGESQKYPGTATQIFELFSELMPLVWGPLPRTPTRRRVSDRLAAEPIEHIAVFQKL</sequence>
<dbReference type="AlphaFoldDB" id="A0A7S9D6V0"/>
<evidence type="ECO:0000256" key="2">
    <source>
        <dbReference type="ARBA" id="ARBA00022603"/>
    </source>
</evidence>
<dbReference type="RefSeq" id="WP_195801851.1">
    <property type="nucleotide sequence ID" value="NZ_CP061379.1"/>
</dbReference>
<dbReference type="GO" id="GO:0009307">
    <property type="term" value="P:DNA restriction-modification system"/>
    <property type="evidence" value="ECO:0007669"/>
    <property type="project" value="UniProtKB-KW"/>
</dbReference>
<evidence type="ECO:0000313" key="11">
    <source>
        <dbReference type="Proteomes" id="UP000594621"/>
    </source>
</evidence>
<dbReference type="REBASE" id="457163">
    <property type="entry name" value="M.Bge5040ORF3140P"/>
</dbReference>
<evidence type="ECO:0000256" key="5">
    <source>
        <dbReference type="ARBA" id="ARBA00022747"/>
    </source>
</evidence>
<keyword evidence="6" id="KW-0238">DNA-binding</keyword>
<proteinExistence type="inferred from homology"/>
<feature type="domain" description="DNA methylase N-4/N-6" evidence="9">
    <location>
        <begin position="39"/>
        <end position="80"/>
    </location>
</feature>
<comment type="catalytic activity">
    <reaction evidence="8">
        <text>a 2'-deoxycytidine in DNA + S-adenosyl-L-methionine = an N(4)-methyl-2'-deoxycytidine in DNA + S-adenosyl-L-homocysteine + H(+)</text>
        <dbReference type="Rhea" id="RHEA:16857"/>
        <dbReference type="Rhea" id="RHEA-COMP:11369"/>
        <dbReference type="Rhea" id="RHEA-COMP:13674"/>
        <dbReference type="ChEBI" id="CHEBI:15378"/>
        <dbReference type="ChEBI" id="CHEBI:57856"/>
        <dbReference type="ChEBI" id="CHEBI:59789"/>
        <dbReference type="ChEBI" id="CHEBI:85452"/>
        <dbReference type="ChEBI" id="CHEBI:137933"/>
        <dbReference type="EC" id="2.1.1.113"/>
    </reaction>
</comment>
<dbReference type="Pfam" id="PF01555">
    <property type="entry name" value="N6_N4_Mtase"/>
    <property type="match status" value="1"/>
</dbReference>
<evidence type="ECO:0000256" key="3">
    <source>
        <dbReference type="ARBA" id="ARBA00022679"/>
    </source>
</evidence>
<evidence type="ECO:0000256" key="7">
    <source>
        <dbReference type="ARBA" id="ARBA00047942"/>
    </source>
</evidence>
<dbReference type="GO" id="GO:0032259">
    <property type="term" value="P:methylation"/>
    <property type="evidence" value="ECO:0007669"/>
    <property type="project" value="UniProtKB-KW"/>
</dbReference>
<dbReference type="Gene3D" id="3.40.50.150">
    <property type="entry name" value="Vaccinia Virus protein VP39"/>
    <property type="match status" value="2"/>
</dbReference>
<dbReference type="InterPro" id="IPR017985">
    <property type="entry name" value="MeTrfase_CN4_CS"/>
</dbReference>
<evidence type="ECO:0000256" key="1">
    <source>
        <dbReference type="ARBA" id="ARBA00010203"/>
    </source>
</evidence>
<comment type="catalytic activity">
    <reaction evidence="7">
        <text>a 2'-deoxyadenosine in DNA + S-adenosyl-L-methionine = an N(6)-methyl-2'-deoxyadenosine in DNA + S-adenosyl-L-homocysteine + H(+)</text>
        <dbReference type="Rhea" id="RHEA:15197"/>
        <dbReference type="Rhea" id="RHEA-COMP:12418"/>
        <dbReference type="Rhea" id="RHEA-COMP:12419"/>
        <dbReference type="ChEBI" id="CHEBI:15378"/>
        <dbReference type="ChEBI" id="CHEBI:57856"/>
        <dbReference type="ChEBI" id="CHEBI:59789"/>
        <dbReference type="ChEBI" id="CHEBI:90615"/>
        <dbReference type="ChEBI" id="CHEBI:90616"/>
        <dbReference type="EC" id="2.1.1.72"/>
    </reaction>
</comment>
<dbReference type="InterPro" id="IPR029063">
    <property type="entry name" value="SAM-dependent_MTases_sf"/>
</dbReference>
<organism evidence="10 11">
    <name type="scientific">Bradyrhizobium commune</name>
    <dbReference type="NCBI Taxonomy" id="83627"/>
    <lineage>
        <taxon>Bacteria</taxon>
        <taxon>Pseudomonadati</taxon>
        <taxon>Pseudomonadota</taxon>
        <taxon>Alphaproteobacteria</taxon>
        <taxon>Hyphomicrobiales</taxon>
        <taxon>Nitrobacteraceae</taxon>
        <taxon>Bradyrhizobium</taxon>
    </lineage>
</organism>
<dbReference type="EMBL" id="CP061379">
    <property type="protein sequence ID" value="QPF92312.1"/>
    <property type="molecule type" value="Genomic_DNA"/>
</dbReference>
<reference evidence="10 11" key="1">
    <citation type="submission" date="2020-09" db="EMBL/GenBank/DDBJ databases">
        <title>Complete genomes of bradyrhizobia occurring on native shrubby legumes in Australia.</title>
        <authorList>
            <person name="Lafay B."/>
        </authorList>
    </citation>
    <scope>NUCLEOTIDE SEQUENCE [LARGE SCALE GENOMIC DNA]</scope>
    <source>
        <strain evidence="10 11">BDV5040</strain>
    </source>
</reference>
<dbReference type="GO" id="GO:0003677">
    <property type="term" value="F:DNA binding"/>
    <property type="evidence" value="ECO:0007669"/>
    <property type="project" value="UniProtKB-KW"/>
</dbReference>
<dbReference type="SUPFAM" id="SSF53335">
    <property type="entry name" value="S-adenosyl-L-methionine-dependent methyltransferases"/>
    <property type="match status" value="2"/>
</dbReference>
<dbReference type="Proteomes" id="UP000594621">
    <property type="component" value="Chromosome"/>
</dbReference>